<protein>
    <submittedName>
        <fullName evidence="1">Uncharacterized protein</fullName>
    </submittedName>
</protein>
<gene>
    <name evidence="1" type="ORF">FSB_LOCUS53627</name>
</gene>
<sequence length="293" mass="32117">MLLIDLRKVFHTLTRSDVALLIVANNSQVIKCIVDEVAVESANDVTADFDDEVVAVAVVDVIADFNYEVVTEAHVTDVAADVVVAKVTVDTTSDVSADVADALFSSRKRFRLRMMFPLRKRFRLRNDVVVGAASEVAADSTHFVIPTAMRFQLGVMLLKWRLLGCYEILAWGIMLLQHKLLESNAANFVEVVAYAASEITADAIDIATNLDNDNTAAVVADISSEITADATDFKELMPKIQFEDAYVADMEDMIEVPDSCDVVLVGGYEHGDEIHFTAIIPKTENVSPKDATK</sequence>
<accession>A0A2N9IMZ6</accession>
<reference evidence="1" key="1">
    <citation type="submission" date="2018-02" db="EMBL/GenBank/DDBJ databases">
        <authorList>
            <person name="Cohen D.B."/>
            <person name="Kent A.D."/>
        </authorList>
    </citation>
    <scope>NUCLEOTIDE SEQUENCE</scope>
</reference>
<evidence type="ECO:0000313" key="1">
    <source>
        <dbReference type="EMBL" id="SPD25745.1"/>
    </source>
</evidence>
<dbReference type="AlphaFoldDB" id="A0A2N9IMZ6"/>
<name>A0A2N9IMZ6_FAGSY</name>
<dbReference type="EMBL" id="OIVN01006129">
    <property type="protein sequence ID" value="SPD25745.1"/>
    <property type="molecule type" value="Genomic_DNA"/>
</dbReference>
<organism evidence="1">
    <name type="scientific">Fagus sylvatica</name>
    <name type="common">Beechnut</name>
    <dbReference type="NCBI Taxonomy" id="28930"/>
    <lineage>
        <taxon>Eukaryota</taxon>
        <taxon>Viridiplantae</taxon>
        <taxon>Streptophyta</taxon>
        <taxon>Embryophyta</taxon>
        <taxon>Tracheophyta</taxon>
        <taxon>Spermatophyta</taxon>
        <taxon>Magnoliopsida</taxon>
        <taxon>eudicotyledons</taxon>
        <taxon>Gunneridae</taxon>
        <taxon>Pentapetalae</taxon>
        <taxon>rosids</taxon>
        <taxon>fabids</taxon>
        <taxon>Fagales</taxon>
        <taxon>Fagaceae</taxon>
        <taxon>Fagus</taxon>
    </lineage>
</organism>
<proteinExistence type="predicted"/>